<keyword evidence="1" id="KW-0175">Coiled coil</keyword>
<evidence type="ECO:0000313" key="3">
    <source>
        <dbReference type="Proteomes" id="UP000070427"/>
    </source>
</evidence>
<organism evidence="2 3">
    <name type="scientific">Fervidicola ferrireducens</name>
    <dbReference type="NCBI Taxonomy" id="520764"/>
    <lineage>
        <taxon>Bacteria</taxon>
        <taxon>Bacillati</taxon>
        <taxon>Bacillota</taxon>
        <taxon>Clostridia</taxon>
        <taxon>Thermosediminibacterales</taxon>
        <taxon>Thermosediminibacteraceae</taxon>
        <taxon>Fervidicola</taxon>
    </lineage>
</organism>
<comment type="caution">
    <text evidence="2">The sequence shown here is derived from an EMBL/GenBank/DDBJ whole genome shotgun (WGS) entry which is preliminary data.</text>
</comment>
<keyword evidence="3" id="KW-1185">Reference proteome</keyword>
<feature type="coiled-coil region" evidence="1">
    <location>
        <begin position="35"/>
        <end position="87"/>
    </location>
</feature>
<dbReference type="STRING" id="520764.AN618_05390"/>
<dbReference type="RefSeq" id="WP_066351747.1">
    <property type="nucleotide sequence ID" value="NZ_LOED01000004.1"/>
</dbReference>
<name>A0A140LC72_9FIRM</name>
<dbReference type="Pfam" id="PF11382">
    <property type="entry name" value="MctB"/>
    <property type="match status" value="1"/>
</dbReference>
<sequence>MYNFKHVTILLIAVFISLGIGIAVGFTANSDKLLIKQQKAIIDQLEKSYNIMKESNRMKDKQLKSLIEKQNKDYEFLEQNFETLLKGSLEGKKGTILQLGNKGDLTEVIKCLEDAGAIVQNTTVLNDYEKEGEAETINFHDFVVIVRTDENLNPNSIAKRISDIKPVAIVQTSNLPRLDITTGKKLLYIDNIDTIIGKYRLIVWLINNS</sequence>
<dbReference type="AlphaFoldDB" id="A0A140LC72"/>
<dbReference type="GO" id="GO:0016020">
    <property type="term" value="C:membrane"/>
    <property type="evidence" value="ECO:0007669"/>
    <property type="project" value="InterPro"/>
</dbReference>
<dbReference type="InterPro" id="IPR021522">
    <property type="entry name" value="MctB"/>
</dbReference>
<dbReference type="InParanoid" id="A0A140LC72"/>
<dbReference type="Proteomes" id="UP000070427">
    <property type="component" value="Unassembled WGS sequence"/>
</dbReference>
<dbReference type="EMBL" id="LOED01000004">
    <property type="protein sequence ID" value="KXG78147.1"/>
    <property type="molecule type" value="Genomic_DNA"/>
</dbReference>
<dbReference type="OrthoDB" id="2382049at2"/>
<accession>A0A140LC72</accession>
<evidence type="ECO:0008006" key="4">
    <source>
        <dbReference type="Google" id="ProtNLM"/>
    </source>
</evidence>
<gene>
    <name evidence="2" type="ORF">AN618_05390</name>
</gene>
<dbReference type="GO" id="GO:0055070">
    <property type="term" value="P:copper ion homeostasis"/>
    <property type="evidence" value="ECO:0007669"/>
    <property type="project" value="InterPro"/>
</dbReference>
<evidence type="ECO:0000256" key="1">
    <source>
        <dbReference type="SAM" id="Coils"/>
    </source>
</evidence>
<proteinExistence type="predicted"/>
<protein>
    <recommendedName>
        <fullName evidence="4">Copper transporter MctB</fullName>
    </recommendedName>
</protein>
<reference evidence="2 3" key="1">
    <citation type="submission" date="2015-12" db="EMBL/GenBank/DDBJ databases">
        <title>Draft genome sequnece of Fervidicola ferrireducens strain Y170.</title>
        <authorList>
            <person name="Patel B.K."/>
        </authorList>
    </citation>
    <scope>NUCLEOTIDE SEQUENCE [LARGE SCALE GENOMIC DNA]</scope>
    <source>
        <strain evidence="2 3">Y170</strain>
    </source>
</reference>
<evidence type="ECO:0000313" key="2">
    <source>
        <dbReference type="EMBL" id="KXG78147.1"/>
    </source>
</evidence>